<name>A0A9D7SYE8_9BACT</name>
<feature type="signal peptide" evidence="1">
    <location>
        <begin position="1"/>
        <end position="23"/>
    </location>
</feature>
<dbReference type="EMBL" id="JADKGY010000008">
    <property type="protein sequence ID" value="MBK9983089.1"/>
    <property type="molecule type" value="Genomic_DNA"/>
</dbReference>
<dbReference type="SUPFAM" id="SSF54427">
    <property type="entry name" value="NTF2-like"/>
    <property type="match status" value="2"/>
</dbReference>
<sequence>MKPLKSFALLGMFVFMAFTSAQAQDAKASIRAAYDNLNKRDYAAFTKLVTPDFVEYTAGPMPVKTPQAAIESYKMFFAAFPDLKFQIQDIAAGMDGHYYVKVSITGTNTGSFGMLQPTGKKISLSDVDIIEINSKGLATSHSSANPNGILSAVGYGSVTNPSTATIMDVYSKFSKGDVPGILAMCTDDVVFDVHDNVLNPTPKTYKGKAGVKDFFTDLASKNQYAVFQPWRFIADGDDVIILVHAEFKSTSNGKMYKTNYVHHFTVVNGKITSFKGVADLQLPEMMANR</sequence>
<organism evidence="3 4">
    <name type="scientific">Candidatus Opimibacter skivensis</name>
    <dbReference type="NCBI Taxonomy" id="2982028"/>
    <lineage>
        <taxon>Bacteria</taxon>
        <taxon>Pseudomonadati</taxon>
        <taxon>Bacteroidota</taxon>
        <taxon>Saprospiria</taxon>
        <taxon>Saprospirales</taxon>
        <taxon>Saprospiraceae</taxon>
        <taxon>Candidatus Opimibacter</taxon>
    </lineage>
</organism>
<gene>
    <name evidence="3" type="ORF">IPP15_11820</name>
</gene>
<feature type="domain" description="SnoaL-like" evidence="2">
    <location>
        <begin position="170"/>
        <end position="273"/>
    </location>
</feature>
<dbReference type="Gene3D" id="3.10.450.50">
    <property type="match status" value="2"/>
</dbReference>
<protein>
    <submittedName>
        <fullName evidence="3">Nuclear transport factor 2 family protein</fullName>
    </submittedName>
</protein>
<dbReference type="Pfam" id="PF07366">
    <property type="entry name" value="SnoaL"/>
    <property type="match status" value="1"/>
</dbReference>
<dbReference type="PANTHER" id="PTHR41252">
    <property type="entry name" value="BLR2505 PROTEIN"/>
    <property type="match status" value="1"/>
</dbReference>
<dbReference type="Proteomes" id="UP000808337">
    <property type="component" value="Unassembled WGS sequence"/>
</dbReference>
<evidence type="ECO:0000313" key="3">
    <source>
        <dbReference type="EMBL" id="MBK9983089.1"/>
    </source>
</evidence>
<evidence type="ECO:0000259" key="2">
    <source>
        <dbReference type="Pfam" id="PF12680"/>
    </source>
</evidence>
<proteinExistence type="predicted"/>
<comment type="caution">
    <text evidence="3">The sequence shown here is derived from an EMBL/GenBank/DDBJ whole genome shotgun (WGS) entry which is preliminary data.</text>
</comment>
<keyword evidence="1" id="KW-0732">Signal</keyword>
<dbReference type="InterPro" id="IPR037401">
    <property type="entry name" value="SnoaL-like"/>
</dbReference>
<evidence type="ECO:0000313" key="4">
    <source>
        <dbReference type="Proteomes" id="UP000808337"/>
    </source>
</evidence>
<accession>A0A9D7SYE8</accession>
<feature type="chain" id="PRO_5038692705" evidence="1">
    <location>
        <begin position="24"/>
        <end position="289"/>
    </location>
</feature>
<dbReference type="AlphaFoldDB" id="A0A9D7SYE8"/>
<evidence type="ECO:0000256" key="1">
    <source>
        <dbReference type="SAM" id="SignalP"/>
    </source>
</evidence>
<dbReference type="PANTHER" id="PTHR41252:SF1">
    <property type="entry name" value="BLR2505 PROTEIN"/>
    <property type="match status" value="1"/>
</dbReference>
<reference evidence="3 4" key="1">
    <citation type="submission" date="2020-10" db="EMBL/GenBank/DDBJ databases">
        <title>Connecting structure to function with the recovery of over 1000 high-quality activated sludge metagenome-assembled genomes encoding full-length rRNA genes using long-read sequencing.</title>
        <authorList>
            <person name="Singleton C.M."/>
            <person name="Petriglieri F."/>
            <person name="Kristensen J.M."/>
            <person name="Kirkegaard R.H."/>
            <person name="Michaelsen T.Y."/>
            <person name="Andersen M.H."/>
            <person name="Karst S.M."/>
            <person name="Dueholm M.S."/>
            <person name="Nielsen P.H."/>
            <person name="Albertsen M."/>
        </authorList>
    </citation>
    <scope>NUCLEOTIDE SEQUENCE [LARGE SCALE GENOMIC DNA]</scope>
    <source>
        <strain evidence="3">Ribe_18-Q3-R11-54_MAXAC.273</strain>
    </source>
</reference>
<dbReference type="InterPro" id="IPR009959">
    <property type="entry name" value="Cyclase_SnoaL-like"/>
</dbReference>
<dbReference type="GO" id="GO:0030638">
    <property type="term" value="P:polyketide metabolic process"/>
    <property type="evidence" value="ECO:0007669"/>
    <property type="project" value="InterPro"/>
</dbReference>
<dbReference type="Pfam" id="PF12680">
    <property type="entry name" value="SnoaL_2"/>
    <property type="match status" value="1"/>
</dbReference>
<dbReference type="InterPro" id="IPR032710">
    <property type="entry name" value="NTF2-like_dom_sf"/>
</dbReference>